<evidence type="ECO:0000256" key="1">
    <source>
        <dbReference type="ARBA" id="ARBA00010552"/>
    </source>
</evidence>
<evidence type="ECO:0008006" key="4">
    <source>
        <dbReference type="Google" id="ProtNLM"/>
    </source>
</evidence>
<dbReference type="InterPro" id="IPR006175">
    <property type="entry name" value="YjgF/YER057c/UK114"/>
</dbReference>
<sequence>MTEIRCADAPMPGGHYVQAMLHRDTLYVSGQLGVTRDTPDPAAVPIAEQVSFALANIAAIGRVVGAEIDDIVRCTVYVTDVAHWDEVNRAYAAFFGAHRPARSIVPCGPLHFGALVEIEAVIAASA</sequence>
<dbReference type="GO" id="GO:0019239">
    <property type="term" value="F:deaminase activity"/>
    <property type="evidence" value="ECO:0007669"/>
    <property type="project" value="TreeGrafter"/>
</dbReference>
<dbReference type="AlphaFoldDB" id="A0AAC9AUH1"/>
<dbReference type="InterPro" id="IPR035959">
    <property type="entry name" value="RutC-like_sf"/>
</dbReference>
<dbReference type="Proteomes" id="UP000076088">
    <property type="component" value="Chromosome"/>
</dbReference>
<dbReference type="EMBL" id="CP013344">
    <property type="protein sequence ID" value="AMU88280.1"/>
    <property type="molecule type" value="Genomic_DNA"/>
</dbReference>
<keyword evidence="3" id="KW-1185">Reference proteome</keyword>
<dbReference type="SUPFAM" id="SSF55298">
    <property type="entry name" value="YjgF-like"/>
    <property type="match status" value="1"/>
</dbReference>
<dbReference type="PANTHER" id="PTHR11803:SF39">
    <property type="entry name" value="2-IMINOBUTANOATE_2-IMINOPROPANOATE DEAMINASE"/>
    <property type="match status" value="1"/>
</dbReference>
<name>A0AAC9AUH1_SPHMC</name>
<reference evidence="2 3" key="2">
    <citation type="journal article" date="2016" name="Genome Announc.">
        <title>Complete Genome Sequence of Sphingopyxis macrogoltabida Strain 203N (NBRC 111659), a Polyethylene Glycol Degrader.</title>
        <authorList>
            <person name="Ohtsubo Y."/>
            <person name="Nonoyama S."/>
            <person name="Nagata Y."/>
            <person name="Numata M."/>
            <person name="Tsuchikane K."/>
            <person name="Hosoyama A."/>
            <person name="Yamazoe A."/>
            <person name="Tsuda M."/>
            <person name="Fujita N."/>
            <person name="Kawai F."/>
        </authorList>
    </citation>
    <scope>NUCLEOTIDE SEQUENCE [LARGE SCALE GENOMIC DNA]</scope>
    <source>
        <strain evidence="2 3">203N</strain>
    </source>
</reference>
<accession>A0AAC9AUH1</accession>
<organism evidence="2 3">
    <name type="scientific">Sphingopyxis macrogoltabida</name>
    <name type="common">Sphingomonas macrogoltabidus</name>
    <dbReference type="NCBI Taxonomy" id="33050"/>
    <lineage>
        <taxon>Bacteria</taxon>
        <taxon>Pseudomonadati</taxon>
        <taxon>Pseudomonadota</taxon>
        <taxon>Alphaproteobacteria</taxon>
        <taxon>Sphingomonadales</taxon>
        <taxon>Sphingomonadaceae</taxon>
        <taxon>Sphingopyxis</taxon>
    </lineage>
</organism>
<dbReference type="Pfam" id="PF01042">
    <property type="entry name" value="Ribonuc_L-PSP"/>
    <property type="match status" value="1"/>
</dbReference>
<evidence type="ECO:0000313" key="3">
    <source>
        <dbReference type="Proteomes" id="UP000076088"/>
    </source>
</evidence>
<proteinExistence type="inferred from homology"/>
<dbReference type="InterPro" id="IPR019897">
    <property type="entry name" value="RidA_CS"/>
</dbReference>
<protein>
    <recommendedName>
        <fullName evidence="4">Enamine deaminase RidA</fullName>
    </recommendedName>
</protein>
<reference evidence="3" key="1">
    <citation type="submission" date="2015-11" db="EMBL/GenBank/DDBJ databases">
        <title>Complete genome sequence of a polyethylene-glycol degrader Sphingopyxis macrogoltabida 203N (NBRC 111659).</title>
        <authorList>
            <person name="Yoshiyuki O."/>
            <person name="Shouta N."/>
            <person name="Nagata Y."/>
            <person name="Numata M."/>
            <person name="Tsuchikane K."/>
            <person name="Hosoyama A."/>
            <person name="Yamazoe A."/>
            <person name="Tsuda M."/>
            <person name="Fujita N."/>
            <person name="Kawai F."/>
        </authorList>
    </citation>
    <scope>NUCLEOTIDE SEQUENCE [LARGE SCALE GENOMIC DNA]</scope>
    <source>
        <strain evidence="3">203N</strain>
    </source>
</reference>
<dbReference type="CDD" id="cd00448">
    <property type="entry name" value="YjgF_YER057c_UK114_family"/>
    <property type="match status" value="1"/>
</dbReference>
<dbReference type="Gene3D" id="3.30.1330.40">
    <property type="entry name" value="RutC-like"/>
    <property type="match status" value="1"/>
</dbReference>
<comment type="similarity">
    <text evidence="1">Belongs to the RutC family.</text>
</comment>
<dbReference type="PROSITE" id="PS01094">
    <property type="entry name" value="UPF0076"/>
    <property type="match status" value="1"/>
</dbReference>
<dbReference type="PANTHER" id="PTHR11803">
    <property type="entry name" value="2-IMINOBUTANOATE/2-IMINOPROPANOATE DEAMINASE RIDA"/>
    <property type="match status" value="1"/>
</dbReference>
<dbReference type="GO" id="GO:0005829">
    <property type="term" value="C:cytosol"/>
    <property type="evidence" value="ECO:0007669"/>
    <property type="project" value="TreeGrafter"/>
</dbReference>
<gene>
    <name evidence="2" type="ORF">ATM17_04385</name>
</gene>
<evidence type="ECO:0000313" key="2">
    <source>
        <dbReference type="EMBL" id="AMU88280.1"/>
    </source>
</evidence>